<proteinExistence type="predicted"/>
<gene>
    <name evidence="2" type="ORF">ACH49Z_17845</name>
</gene>
<keyword evidence="1" id="KW-0732">Signal</keyword>
<dbReference type="Gene3D" id="1.10.260.130">
    <property type="match status" value="1"/>
</dbReference>
<dbReference type="InterPro" id="IPR029058">
    <property type="entry name" value="AB_hydrolase_fold"/>
</dbReference>
<evidence type="ECO:0000313" key="3">
    <source>
        <dbReference type="Proteomes" id="UP001611494"/>
    </source>
</evidence>
<dbReference type="RefSeq" id="WP_397063019.1">
    <property type="nucleotide sequence ID" value="NZ_JBIRYL010000004.1"/>
</dbReference>
<dbReference type="EMBL" id="JBIRYL010000004">
    <property type="protein sequence ID" value="MFI2231710.1"/>
    <property type="molecule type" value="Genomic_DNA"/>
</dbReference>
<dbReference type="InterPro" id="IPR005152">
    <property type="entry name" value="Lipase_secreted"/>
</dbReference>
<dbReference type="PANTHER" id="PTHR34853">
    <property type="match status" value="1"/>
</dbReference>
<name>A0ABW7W0J5_9NOCA</name>
<dbReference type="PIRSF" id="PIRSF029171">
    <property type="entry name" value="Esterase_LipA"/>
    <property type="match status" value="1"/>
</dbReference>
<evidence type="ECO:0000256" key="1">
    <source>
        <dbReference type="SAM" id="SignalP"/>
    </source>
</evidence>
<keyword evidence="3" id="KW-1185">Reference proteome</keyword>
<protein>
    <submittedName>
        <fullName evidence="2">Lipase family protein</fullName>
    </submittedName>
</protein>
<accession>A0ABW7W0J5</accession>
<feature type="chain" id="PRO_5047385182" evidence="1">
    <location>
        <begin position="33"/>
        <end position="437"/>
    </location>
</feature>
<feature type="signal peptide" evidence="1">
    <location>
        <begin position="1"/>
        <end position="32"/>
    </location>
</feature>
<dbReference type="PANTHER" id="PTHR34853:SF1">
    <property type="entry name" value="LIPASE 5"/>
    <property type="match status" value="1"/>
</dbReference>
<organism evidence="2 3">
    <name type="scientific">Nocardia testacea</name>
    <dbReference type="NCBI Taxonomy" id="248551"/>
    <lineage>
        <taxon>Bacteria</taxon>
        <taxon>Bacillati</taxon>
        <taxon>Actinomycetota</taxon>
        <taxon>Actinomycetes</taxon>
        <taxon>Mycobacteriales</taxon>
        <taxon>Nocardiaceae</taxon>
        <taxon>Nocardia</taxon>
    </lineage>
</organism>
<dbReference type="Proteomes" id="UP001611494">
    <property type="component" value="Unassembled WGS sequence"/>
</dbReference>
<dbReference type="SUPFAM" id="SSF53474">
    <property type="entry name" value="alpha/beta-Hydrolases"/>
    <property type="match status" value="1"/>
</dbReference>
<comment type="caution">
    <text evidence="2">The sequence shown here is derived from an EMBL/GenBank/DDBJ whole genome shotgun (WGS) entry which is preliminary data.</text>
</comment>
<reference evidence="2 3" key="1">
    <citation type="submission" date="2024-10" db="EMBL/GenBank/DDBJ databases">
        <title>The Natural Products Discovery Center: Release of the First 8490 Sequenced Strains for Exploring Actinobacteria Biosynthetic Diversity.</title>
        <authorList>
            <person name="Kalkreuter E."/>
            <person name="Kautsar S.A."/>
            <person name="Yang D."/>
            <person name="Bader C.D."/>
            <person name="Teijaro C.N."/>
            <person name="Fluegel L."/>
            <person name="Davis C.M."/>
            <person name="Simpson J.R."/>
            <person name="Lauterbach L."/>
            <person name="Steele A.D."/>
            <person name="Gui C."/>
            <person name="Meng S."/>
            <person name="Li G."/>
            <person name="Viehrig K."/>
            <person name="Ye F."/>
            <person name="Su P."/>
            <person name="Kiefer A.F."/>
            <person name="Nichols A."/>
            <person name="Cepeda A.J."/>
            <person name="Yan W."/>
            <person name="Fan B."/>
            <person name="Jiang Y."/>
            <person name="Adhikari A."/>
            <person name="Zheng C.-J."/>
            <person name="Schuster L."/>
            <person name="Cowan T.M."/>
            <person name="Smanski M.J."/>
            <person name="Chevrette M.G."/>
            <person name="De Carvalho L.P.S."/>
            <person name="Shen B."/>
        </authorList>
    </citation>
    <scope>NUCLEOTIDE SEQUENCE [LARGE SCALE GENOMIC DNA]</scope>
    <source>
        <strain evidence="2 3">NPDC019377</strain>
    </source>
</reference>
<dbReference type="Pfam" id="PF03583">
    <property type="entry name" value="LIP"/>
    <property type="match status" value="1"/>
</dbReference>
<evidence type="ECO:0000313" key="2">
    <source>
        <dbReference type="EMBL" id="MFI2231710.1"/>
    </source>
</evidence>
<dbReference type="Gene3D" id="3.40.50.1820">
    <property type="entry name" value="alpha/beta hydrolase"/>
    <property type="match status" value="1"/>
</dbReference>
<sequence length="437" mass="45246">MNRNTIAPMMSAIIAAALTLTGTAATPPRAHAAPDAFFSYTGDTPLAAIAPGTVLATRTVPYHVNGTPTAVSAVQLLYRTSDSRDRPTANLTSVLIPATGADPAKAVAYQSYYDSLAPEHSPSRVIAGQTSFGGMVFDSETTTITGFLALGYTVIVADTEGQTANFAAGPEYGRNTLDSIRAATRAPQTGLTTDTRIGLFGYSGGAIATSWAAALAPAYAPEVNRRLVGAASGGVLVNPARNLRYVSGSLGWSGIAVMALVGISRSYGDDFTTYLSDYGNQLATAVDKASIAEVMLRYPGLTWEQLAKPEYADPASVPPLTGAIGKINLGAAPTPTIPLFIGQGGGGTLEGTDGTRPGIGPGDGVMVTGDVRALARQYCDTGNTTVQYEQYDDLSHTGAQAAWTTPALDWLHARFTTTPTPSNCTSITPGNPLTAHF</sequence>